<accession>A0A0H4QHI3</accession>
<evidence type="ECO:0000256" key="3">
    <source>
        <dbReference type="ARBA" id="ARBA00022475"/>
    </source>
</evidence>
<reference evidence="11" key="1">
    <citation type="submission" date="2015-07" db="EMBL/GenBank/DDBJ databases">
        <title>Lactobacillus ginsenosidimutans/EMML 3141/ whole genome sequencing.</title>
        <authorList>
            <person name="Kim M.K."/>
            <person name="Im W.-T."/>
            <person name="Srinivasan S."/>
            <person name="Lee J.-J."/>
        </authorList>
    </citation>
    <scope>NUCLEOTIDE SEQUENCE [LARGE SCALE GENOMIC DNA]</scope>
    <source>
        <strain evidence="11">EMML 3041</strain>
    </source>
</reference>
<dbReference type="EMBL" id="CP012034">
    <property type="protein sequence ID" value="AKP67397.1"/>
    <property type="molecule type" value="Genomic_DNA"/>
</dbReference>
<dbReference type="STRING" id="1007676.ABM34_07515"/>
<dbReference type="Pfam" id="PF02397">
    <property type="entry name" value="Bac_transf"/>
    <property type="match status" value="1"/>
</dbReference>
<comment type="similarity">
    <text evidence="2">Belongs to the bacterial sugar transferase family.</text>
</comment>
<keyword evidence="11" id="KW-1185">Reference proteome</keyword>
<dbReference type="GO" id="GO:0005886">
    <property type="term" value="C:plasma membrane"/>
    <property type="evidence" value="ECO:0007669"/>
    <property type="project" value="UniProtKB-SubCell"/>
</dbReference>
<keyword evidence="6 8" id="KW-1133">Transmembrane helix</keyword>
<evidence type="ECO:0000313" key="10">
    <source>
        <dbReference type="EMBL" id="AKP67397.1"/>
    </source>
</evidence>
<keyword evidence="5 8" id="KW-0812">Transmembrane</keyword>
<organism evidence="10 11">
    <name type="scientific">Companilactobacillus ginsenosidimutans</name>
    <dbReference type="NCBI Taxonomy" id="1007676"/>
    <lineage>
        <taxon>Bacteria</taxon>
        <taxon>Bacillati</taxon>
        <taxon>Bacillota</taxon>
        <taxon>Bacilli</taxon>
        <taxon>Lactobacillales</taxon>
        <taxon>Lactobacillaceae</taxon>
        <taxon>Companilactobacillus</taxon>
    </lineage>
</organism>
<dbReference type="PANTHER" id="PTHR30576">
    <property type="entry name" value="COLANIC BIOSYNTHESIS UDP-GLUCOSE LIPID CARRIER TRANSFERASE"/>
    <property type="match status" value="1"/>
</dbReference>
<dbReference type="AlphaFoldDB" id="A0A0H4QHI3"/>
<gene>
    <name evidence="10" type="ORF">ABM34_07515</name>
</gene>
<dbReference type="PANTHER" id="PTHR30576:SF4">
    <property type="entry name" value="UNDECAPRENYL-PHOSPHATE GALACTOSE PHOSPHOTRANSFERASE"/>
    <property type="match status" value="1"/>
</dbReference>
<feature type="transmembrane region" description="Helical" evidence="8">
    <location>
        <begin position="28"/>
        <end position="52"/>
    </location>
</feature>
<evidence type="ECO:0000256" key="1">
    <source>
        <dbReference type="ARBA" id="ARBA00004236"/>
    </source>
</evidence>
<feature type="domain" description="Bacterial sugar transferase" evidence="9">
    <location>
        <begin position="23"/>
        <end position="213"/>
    </location>
</feature>
<proteinExistence type="inferred from homology"/>
<evidence type="ECO:0000256" key="2">
    <source>
        <dbReference type="ARBA" id="ARBA00006464"/>
    </source>
</evidence>
<evidence type="ECO:0000313" key="11">
    <source>
        <dbReference type="Proteomes" id="UP000036106"/>
    </source>
</evidence>
<keyword evidence="7 8" id="KW-0472">Membrane</keyword>
<evidence type="ECO:0000259" key="9">
    <source>
        <dbReference type="Pfam" id="PF02397"/>
    </source>
</evidence>
<evidence type="ECO:0000256" key="8">
    <source>
        <dbReference type="SAM" id="Phobius"/>
    </source>
</evidence>
<dbReference type="InterPro" id="IPR003362">
    <property type="entry name" value="Bact_transf"/>
</dbReference>
<protein>
    <submittedName>
        <fullName evidence="10">Multidrug MFS transporter</fullName>
    </submittedName>
</protein>
<dbReference type="OrthoDB" id="9808602at2"/>
<evidence type="ECO:0000256" key="7">
    <source>
        <dbReference type="ARBA" id="ARBA00023136"/>
    </source>
</evidence>
<dbReference type="GO" id="GO:0016780">
    <property type="term" value="F:phosphotransferase activity, for other substituted phosphate groups"/>
    <property type="evidence" value="ECO:0007669"/>
    <property type="project" value="TreeGrafter"/>
</dbReference>
<dbReference type="Proteomes" id="UP000036106">
    <property type="component" value="Chromosome"/>
</dbReference>
<evidence type="ECO:0000256" key="4">
    <source>
        <dbReference type="ARBA" id="ARBA00022679"/>
    </source>
</evidence>
<dbReference type="KEGG" id="lgn:ABM34_07515"/>
<name>A0A0H4QHI3_9LACO</name>
<dbReference type="RefSeq" id="WP_048704695.1">
    <property type="nucleotide sequence ID" value="NZ_CP012034.1"/>
</dbReference>
<sequence length="219" mass="25457">MEYFETKGKTILVKHSTGYLIAKRILDIIVSLFALIMVSPIFIIIWMLNIICKSHRGPLLYRQVRIGLNGKKFEIYKFRSMISNAEEHLLKDKELYEEYVANNYKLTPDRDPRITKVGSFLRRTSIDEIPQFLNVLRGNMSLVGPRPVVEEELCEYNVEKLLAVKPGAMGLWQASGRSQVGYPERAEIEMSYIDRASFWFDIKIIFMNFFHIFKGSGAY</sequence>
<keyword evidence="3" id="KW-1003">Cell membrane</keyword>
<keyword evidence="4" id="KW-0808">Transferase</keyword>
<dbReference type="PATRIC" id="fig|1007676.4.peg.1510"/>
<comment type="subcellular location">
    <subcellularLocation>
        <location evidence="1">Cell membrane</location>
    </subcellularLocation>
</comment>
<evidence type="ECO:0000256" key="6">
    <source>
        <dbReference type="ARBA" id="ARBA00022989"/>
    </source>
</evidence>
<evidence type="ECO:0000256" key="5">
    <source>
        <dbReference type="ARBA" id="ARBA00022692"/>
    </source>
</evidence>